<dbReference type="PANTHER" id="PTHR30408">
    <property type="entry name" value="TYPE-1 RESTRICTION ENZYME ECOKI SPECIFICITY PROTEIN"/>
    <property type="match status" value="1"/>
</dbReference>
<dbReference type="InterPro" id="IPR052021">
    <property type="entry name" value="Type-I_RS_S_subunit"/>
</dbReference>
<keyword evidence="6" id="KW-0255">Endonuclease</keyword>
<feature type="coiled-coil region" evidence="4">
    <location>
        <begin position="188"/>
        <end position="215"/>
    </location>
</feature>
<accession>A0ABS6XAC5</accession>
<evidence type="ECO:0000259" key="5">
    <source>
        <dbReference type="Pfam" id="PF01420"/>
    </source>
</evidence>
<dbReference type="PANTHER" id="PTHR30408:SF12">
    <property type="entry name" value="TYPE I RESTRICTION ENZYME MJAVIII SPECIFICITY SUBUNIT"/>
    <property type="match status" value="1"/>
</dbReference>
<name>A0ABS6XAC5_9BACT</name>
<evidence type="ECO:0000313" key="7">
    <source>
        <dbReference type="Proteomes" id="UP000774935"/>
    </source>
</evidence>
<dbReference type="RefSeq" id="WP_199109478.1">
    <property type="nucleotide sequence ID" value="NZ_JAHWXQ010000002.1"/>
</dbReference>
<feature type="domain" description="Type I restriction modification DNA specificity" evidence="5">
    <location>
        <begin position="25"/>
        <end position="206"/>
    </location>
</feature>
<dbReference type="GO" id="GO:0004519">
    <property type="term" value="F:endonuclease activity"/>
    <property type="evidence" value="ECO:0007669"/>
    <property type="project" value="UniProtKB-KW"/>
</dbReference>
<gene>
    <name evidence="6" type="ORF">KYK27_07820</name>
</gene>
<dbReference type="EC" id="3.1.21.-" evidence="6"/>
<evidence type="ECO:0000313" key="6">
    <source>
        <dbReference type="EMBL" id="MBW3364945.1"/>
    </source>
</evidence>
<sequence length="420" mass="48306">MEATAEITAAVKSVPALRFPEFEGEWQSKKIGELCKVKHGFAFKGEYFSDNGPYIVLTPGNFNPEGGFRYQGEKEKYYVSDDFPKDYILEEGDLLTVMTEQAVGLIGSALIVPKSGLFLHNQRLGLFQVNQDVERKFLAYYMATEYLRTEFSRTAAGTKVRHTSPQKIEGISVQIPSLDEQKIISDFLSSVTDKIQQLSKKKELLEKYKKGAMQQIFSQQIRFKDDNGSDFPEWEDKKLVEVAKRVTQKNKSNDVNFVLTNSATQGIVSQQEYFDKDIANQENLEGYYVVDVDDFIYNPRISATAPVGPIKRNKLVKGVMSPLYTVFRFENRNLEFLEFFFETTAWHKYMKSIANYGARHDRMSITNEDFLKLPIPQPCKEEQKKITEFLTAVDNKLNYTSKQLEQAQQFKKGLLQQLFV</sequence>
<dbReference type="GO" id="GO:0016787">
    <property type="term" value="F:hydrolase activity"/>
    <property type="evidence" value="ECO:0007669"/>
    <property type="project" value="UniProtKB-KW"/>
</dbReference>
<evidence type="ECO:0000256" key="2">
    <source>
        <dbReference type="ARBA" id="ARBA00022747"/>
    </source>
</evidence>
<feature type="domain" description="Type I restriction modification DNA specificity" evidence="5">
    <location>
        <begin position="233"/>
        <end position="406"/>
    </location>
</feature>
<evidence type="ECO:0000256" key="1">
    <source>
        <dbReference type="ARBA" id="ARBA00010923"/>
    </source>
</evidence>
<evidence type="ECO:0000256" key="3">
    <source>
        <dbReference type="ARBA" id="ARBA00023125"/>
    </source>
</evidence>
<comment type="caution">
    <text evidence="6">The sequence shown here is derived from an EMBL/GenBank/DDBJ whole genome shotgun (WGS) entry which is preliminary data.</text>
</comment>
<keyword evidence="6" id="KW-0378">Hydrolase</keyword>
<dbReference type="CDD" id="cd17278">
    <property type="entry name" value="RMtype1_S_LdeBORF1052P-TRD2-CR2"/>
    <property type="match status" value="1"/>
</dbReference>
<proteinExistence type="inferred from homology"/>
<reference evidence="6 7" key="1">
    <citation type="submission" date="2021-07" db="EMBL/GenBank/DDBJ databases">
        <authorList>
            <person name="Kim M.K."/>
        </authorList>
    </citation>
    <scope>NUCLEOTIDE SEQUENCE [LARGE SCALE GENOMIC DNA]</scope>
    <source>
        <strain evidence="6 7">HLY7-15</strain>
    </source>
</reference>
<keyword evidence="7" id="KW-1185">Reference proteome</keyword>
<evidence type="ECO:0000256" key="4">
    <source>
        <dbReference type="SAM" id="Coils"/>
    </source>
</evidence>
<dbReference type="InterPro" id="IPR000055">
    <property type="entry name" value="Restrct_endonuc_typeI_TRD"/>
</dbReference>
<comment type="similarity">
    <text evidence="1">Belongs to the type-I restriction system S methylase family.</text>
</comment>
<keyword evidence="2" id="KW-0680">Restriction system</keyword>
<dbReference type="Gene3D" id="1.10.287.1120">
    <property type="entry name" value="Bipartite methylase S protein"/>
    <property type="match status" value="1"/>
</dbReference>
<dbReference type="InterPro" id="IPR044946">
    <property type="entry name" value="Restrct_endonuc_typeI_TRD_sf"/>
</dbReference>
<dbReference type="Pfam" id="PF01420">
    <property type="entry name" value="Methylase_S"/>
    <property type="match status" value="2"/>
</dbReference>
<keyword evidence="3" id="KW-0238">DNA-binding</keyword>
<keyword evidence="6" id="KW-0540">Nuclease</keyword>
<protein>
    <submittedName>
        <fullName evidence="6">Restriction endonuclease subunit S</fullName>
        <ecNumber evidence="6">3.1.21.-</ecNumber>
    </submittedName>
</protein>
<organism evidence="6 7">
    <name type="scientific">Pontibacter populi</name>
    <dbReference type="NCBI Taxonomy" id="890055"/>
    <lineage>
        <taxon>Bacteria</taxon>
        <taxon>Pseudomonadati</taxon>
        <taxon>Bacteroidota</taxon>
        <taxon>Cytophagia</taxon>
        <taxon>Cytophagales</taxon>
        <taxon>Hymenobacteraceae</taxon>
        <taxon>Pontibacter</taxon>
    </lineage>
</organism>
<dbReference type="Gene3D" id="3.90.220.20">
    <property type="entry name" value="DNA methylase specificity domains"/>
    <property type="match status" value="2"/>
</dbReference>
<keyword evidence="4" id="KW-0175">Coiled coil</keyword>
<dbReference type="Proteomes" id="UP000774935">
    <property type="component" value="Unassembled WGS sequence"/>
</dbReference>
<dbReference type="EMBL" id="JAHWXQ010000002">
    <property type="protein sequence ID" value="MBW3364945.1"/>
    <property type="molecule type" value="Genomic_DNA"/>
</dbReference>
<dbReference type="SUPFAM" id="SSF116734">
    <property type="entry name" value="DNA methylase specificity domain"/>
    <property type="match status" value="2"/>
</dbReference>